<feature type="region of interest" description="Disordered" evidence="6">
    <location>
        <begin position="1"/>
        <end position="22"/>
    </location>
</feature>
<dbReference type="InterPro" id="IPR019313">
    <property type="entry name" value="Mediator_Med17"/>
</dbReference>
<feature type="non-terminal residue" evidence="7">
    <location>
        <position position="1"/>
    </location>
</feature>
<dbReference type="GO" id="GO:0003712">
    <property type="term" value="F:transcription coregulator activity"/>
    <property type="evidence" value="ECO:0007669"/>
    <property type="project" value="InterPro"/>
</dbReference>
<comment type="subcellular location">
    <subcellularLocation>
        <location evidence="1">Nucleus</location>
    </subcellularLocation>
</comment>
<name>A0AAV5UUY4_9BILA</name>
<protein>
    <submittedName>
        <fullName evidence="7">Uncharacterized protein</fullName>
    </submittedName>
</protein>
<evidence type="ECO:0000256" key="4">
    <source>
        <dbReference type="ARBA" id="ARBA00023163"/>
    </source>
</evidence>
<dbReference type="Proteomes" id="UP001432322">
    <property type="component" value="Unassembled WGS sequence"/>
</dbReference>
<evidence type="ECO:0000256" key="1">
    <source>
        <dbReference type="ARBA" id="ARBA00004123"/>
    </source>
</evidence>
<keyword evidence="3" id="KW-0805">Transcription regulation</keyword>
<sequence>FSMATSSNSAAGSGSNGPSTSYDRGVPLNLASYHEWEIAEIGYDGTEKFKIPHGYQEHIGALARKIDWMSLIGEDDVRHDNPALINEKEKEKMEEETKRKTPVTKAEERVAPEAGPWHIVAKSLHESLQQINVLLDDLAILRATEYMKPMRVLDPLHEMHTQAQIDMVQNSKAFQWVSKRRALTEASRHIEVSLGSRSNHSGIDDGTKRNKDRFFQELRKMRELWRVRKNGEHIVGDLGYKIFGIKNDPRGVFNITRRAADQLKQSTIRGEEELNVLQVTVPGDLMRQSTLSVSIVKDDGSISSVYPEKGDEEYAYMEMDKATCDSMRWEKSLKRAQETLICKDIFNVLFQEAVQLRRRLAVVKEGVIMVSLYDDYLLRFELKFHPFAMDSIPAEGDPFLTRFLREYHLAMECSRPIRPQMLVDLPLTHLPEALDYRGPLAYTKQDIESRSSVPKGLLNRMTKVSGHYLLCKRVVEVLKQHQIHFGDPTLRWRCVRCSPLHSLFLCELTNRNYDHMAGKLSFYVQVDTDSVTVQTKEGTDINCRRDENELRQALHLMSASHEMISVSNIAKQVYYQVLHANMNAMDEHGVPCPTLYLVNSNSTRVVYIKFPLGEVPQTFVRDFIADERDADDEALKFTPLNFSRIPGRSLCKKFDNLFSILRN</sequence>
<reference evidence="7" key="1">
    <citation type="submission" date="2023-10" db="EMBL/GenBank/DDBJ databases">
        <title>Genome assembly of Pristionchus species.</title>
        <authorList>
            <person name="Yoshida K."/>
            <person name="Sommer R.J."/>
        </authorList>
    </citation>
    <scope>NUCLEOTIDE SEQUENCE</scope>
    <source>
        <strain evidence="7">RS5133</strain>
    </source>
</reference>
<dbReference type="PANTHER" id="PTHR13114:SF7">
    <property type="entry name" value="MEDIATOR OF RNA POLYMERASE II TRANSCRIPTION SUBUNIT 17"/>
    <property type="match status" value="1"/>
</dbReference>
<dbReference type="GO" id="GO:0006357">
    <property type="term" value="P:regulation of transcription by RNA polymerase II"/>
    <property type="evidence" value="ECO:0007669"/>
    <property type="project" value="InterPro"/>
</dbReference>
<accession>A0AAV5UUY4</accession>
<proteinExistence type="inferred from homology"/>
<organism evidence="7 8">
    <name type="scientific">Pristionchus fissidentatus</name>
    <dbReference type="NCBI Taxonomy" id="1538716"/>
    <lineage>
        <taxon>Eukaryota</taxon>
        <taxon>Metazoa</taxon>
        <taxon>Ecdysozoa</taxon>
        <taxon>Nematoda</taxon>
        <taxon>Chromadorea</taxon>
        <taxon>Rhabditida</taxon>
        <taxon>Rhabditina</taxon>
        <taxon>Diplogasteromorpha</taxon>
        <taxon>Diplogasteroidea</taxon>
        <taxon>Neodiplogasteridae</taxon>
        <taxon>Pristionchus</taxon>
    </lineage>
</organism>
<dbReference type="AlphaFoldDB" id="A0AAV5UUY4"/>
<feature type="compositionally biased region" description="Low complexity" evidence="6">
    <location>
        <begin position="1"/>
        <end position="21"/>
    </location>
</feature>
<keyword evidence="5" id="KW-0539">Nucleus</keyword>
<evidence type="ECO:0000313" key="8">
    <source>
        <dbReference type="Proteomes" id="UP001432322"/>
    </source>
</evidence>
<dbReference type="GO" id="GO:0070847">
    <property type="term" value="C:core mediator complex"/>
    <property type="evidence" value="ECO:0007669"/>
    <property type="project" value="TreeGrafter"/>
</dbReference>
<comment type="caution">
    <text evidence="7">The sequence shown here is derived from an EMBL/GenBank/DDBJ whole genome shotgun (WGS) entry which is preliminary data.</text>
</comment>
<comment type="similarity">
    <text evidence="2">Belongs to the Mediator complex subunit 17 family.</text>
</comment>
<keyword evidence="8" id="KW-1185">Reference proteome</keyword>
<evidence type="ECO:0000256" key="2">
    <source>
        <dbReference type="ARBA" id="ARBA00005635"/>
    </source>
</evidence>
<feature type="region of interest" description="Disordered" evidence="6">
    <location>
        <begin position="90"/>
        <end position="109"/>
    </location>
</feature>
<evidence type="ECO:0000256" key="5">
    <source>
        <dbReference type="ARBA" id="ARBA00023242"/>
    </source>
</evidence>
<dbReference type="EMBL" id="BTSY01000001">
    <property type="protein sequence ID" value="GMT10311.1"/>
    <property type="molecule type" value="Genomic_DNA"/>
</dbReference>
<keyword evidence="4" id="KW-0804">Transcription</keyword>
<evidence type="ECO:0000256" key="6">
    <source>
        <dbReference type="SAM" id="MobiDB-lite"/>
    </source>
</evidence>
<evidence type="ECO:0000256" key="3">
    <source>
        <dbReference type="ARBA" id="ARBA00023015"/>
    </source>
</evidence>
<evidence type="ECO:0000313" key="7">
    <source>
        <dbReference type="EMBL" id="GMT10311.1"/>
    </source>
</evidence>
<dbReference type="PANTHER" id="PTHR13114">
    <property type="entry name" value="MEDIATOR OF RNA POLYMERASE II TRANSCRIPTION SUBUNIT 17"/>
    <property type="match status" value="1"/>
</dbReference>
<gene>
    <name evidence="7" type="ORF">PFISCL1PPCAC_1608</name>
</gene>
<dbReference type="GO" id="GO:0016592">
    <property type="term" value="C:mediator complex"/>
    <property type="evidence" value="ECO:0007669"/>
    <property type="project" value="InterPro"/>
</dbReference>